<keyword evidence="4 6" id="KW-0408">Iron</keyword>
<feature type="domain" description="4Fe-4S ferredoxin-type" evidence="7">
    <location>
        <begin position="1"/>
        <end position="29"/>
    </location>
</feature>
<sequence length="62" mass="6715">MKAKVDQDTCIGCGLCVQICPEVFRMDGDKAEVIVAIVPKEVEDACKNAEDECPVTAITIEE</sequence>
<dbReference type="Gene3D" id="3.30.70.20">
    <property type="match status" value="1"/>
</dbReference>
<protein>
    <recommendedName>
        <fullName evidence="6">Ferredoxin</fullName>
    </recommendedName>
</protein>
<dbReference type="RefSeq" id="WP_052565294.1">
    <property type="nucleotide sequence ID" value="NZ_BAFN01000001.1"/>
</dbReference>
<dbReference type="InterPro" id="IPR001080">
    <property type="entry name" value="3Fe4S_ferredoxin"/>
</dbReference>
<dbReference type="InterPro" id="IPR017896">
    <property type="entry name" value="4Fe4S_Fe-S-bd"/>
</dbReference>
<reference evidence="9" key="1">
    <citation type="journal article" date="2015" name="Genome Announc.">
        <title>Draft Genome Sequence of an Anaerobic Ammonium-Oxidizing Bacterium, "Candidatus Brocadia sinica".</title>
        <authorList>
            <person name="Oshiki M."/>
            <person name="Shinyako-Hata K."/>
            <person name="Satoh H."/>
            <person name="Okabe S."/>
        </authorList>
    </citation>
    <scope>NUCLEOTIDE SEQUENCE [LARGE SCALE GENOMIC DNA]</scope>
    <source>
        <strain evidence="9">JPN1</strain>
    </source>
</reference>
<evidence type="ECO:0000256" key="4">
    <source>
        <dbReference type="ARBA" id="ARBA00023004"/>
    </source>
</evidence>
<evidence type="ECO:0000313" key="8">
    <source>
        <dbReference type="EMBL" id="GAN35219.1"/>
    </source>
</evidence>
<dbReference type="InterPro" id="IPR051269">
    <property type="entry name" value="Fe-S_cluster_ET"/>
</dbReference>
<evidence type="ECO:0000313" key="9">
    <source>
        <dbReference type="Proteomes" id="UP000032309"/>
    </source>
</evidence>
<gene>
    <name evidence="8" type="ORF">BROSI_A3768</name>
</gene>
<keyword evidence="1 6" id="KW-0813">Transport</keyword>
<evidence type="ECO:0000256" key="1">
    <source>
        <dbReference type="ARBA" id="ARBA00022448"/>
    </source>
</evidence>
<name>A0ABQ0K394_9BACT</name>
<proteinExistence type="predicted"/>
<dbReference type="PROSITE" id="PS51379">
    <property type="entry name" value="4FE4S_FER_2"/>
    <property type="match status" value="1"/>
</dbReference>
<organism evidence="8 9">
    <name type="scientific">Candidatus Brocadia sinica JPN1</name>
    <dbReference type="NCBI Taxonomy" id="1197129"/>
    <lineage>
        <taxon>Bacteria</taxon>
        <taxon>Pseudomonadati</taxon>
        <taxon>Planctomycetota</taxon>
        <taxon>Candidatus Brocadiia</taxon>
        <taxon>Candidatus Brocadiales</taxon>
        <taxon>Candidatus Brocadiaceae</taxon>
        <taxon>Candidatus Brocadia</taxon>
    </lineage>
</organism>
<keyword evidence="3 6" id="KW-0249">Electron transport</keyword>
<comment type="caution">
    <text evidence="8">The sequence shown here is derived from an EMBL/GenBank/DDBJ whole genome shotgun (WGS) entry which is preliminary data.</text>
</comment>
<keyword evidence="5 6" id="KW-0411">Iron-sulfur</keyword>
<dbReference type="PANTHER" id="PTHR36923:SF3">
    <property type="entry name" value="FERREDOXIN"/>
    <property type="match status" value="1"/>
</dbReference>
<dbReference type="Proteomes" id="UP000032309">
    <property type="component" value="Unassembled WGS sequence"/>
</dbReference>
<dbReference type="InterPro" id="IPR017900">
    <property type="entry name" value="4Fe4S_Fe_S_CS"/>
</dbReference>
<evidence type="ECO:0000256" key="5">
    <source>
        <dbReference type="ARBA" id="ARBA00023014"/>
    </source>
</evidence>
<dbReference type="SUPFAM" id="SSF54862">
    <property type="entry name" value="4Fe-4S ferredoxins"/>
    <property type="match status" value="1"/>
</dbReference>
<comment type="function">
    <text evidence="6">Ferredoxins are iron-sulfur proteins that transfer electrons in a wide variety of metabolic reactions.</text>
</comment>
<dbReference type="PROSITE" id="PS00198">
    <property type="entry name" value="4FE4S_FER_1"/>
    <property type="match status" value="1"/>
</dbReference>
<evidence type="ECO:0000256" key="2">
    <source>
        <dbReference type="ARBA" id="ARBA00022723"/>
    </source>
</evidence>
<dbReference type="PANTHER" id="PTHR36923">
    <property type="entry name" value="FERREDOXIN"/>
    <property type="match status" value="1"/>
</dbReference>
<evidence type="ECO:0000259" key="7">
    <source>
        <dbReference type="PROSITE" id="PS51379"/>
    </source>
</evidence>
<keyword evidence="9" id="KW-1185">Reference proteome</keyword>
<evidence type="ECO:0000256" key="6">
    <source>
        <dbReference type="RuleBase" id="RU368020"/>
    </source>
</evidence>
<dbReference type="EMBL" id="BAFN01000001">
    <property type="protein sequence ID" value="GAN35219.1"/>
    <property type="molecule type" value="Genomic_DNA"/>
</dbReference>
<dbReference type="PRINTS" id="PR00352">
    <property type="entry name" value="3FE4SFRDOXIN"/>
</dbReference>
<evidence type="ECO:0000256" key="3">
    <source>
        <dbReference type="ARBA" id="ARBA00022982"/>
    </source>
</evidence>
<keyword evidence="2 6" id="KW-0479">Metal-binding</keyword>
<accession>A0ABQ0K394</accession>
<dbReference type="Pfam" id="PF13370">
    <property type="entry name" value="Fer4_13"/>
    <property type="match status" value="1"/>
</dbReference>